<organism evidence="2 3">
    <name type="scientific">Microlunatus aurantiacus</name>
    <dbReference type="NCBI Taxonomy" id="446786"/>
    <lineage>
        <taxon>Bacteria</taxon>
        <taxon>Bacillati</taxon>
        <taxon>Actinomycetota</taxon>
        <taxon>Actinomycetes</taxon>
        <taxon>Propionibacteriales</taxon>
        <taxon>Propionibacteriaceae</taxon>
        <taxon>Microlunatus</taxon>
    </lineage>
</organism>
<reference evidence="3" key="1">
    <citation type="journal article" date="2019" name="Int. J. Syst. Evol. Microbiol.">
        <title>The Global Catalogue of Microorganisms (GCM) 10K type strain sequencing project: providing services to taxonomists for standard genome sequencing and annotation.</title>
        <authorList>
            <consortium name="The Broad Institute Genomics Platform"/>
            <consortium name="The Broad Institute Genome Sequencing Center for Infectious Disease"/>
            <person name="Wu L."/>
            <person name="Ma J."/>
        </authorList>
    </citation>
    <scope>NUCLEOTIDE SEQUENCE [LARGE SCALE GENOMIC DNA]</scope>
    <source>
        <strain evidence="3">JCM 16548</strain>
    </source>
</reference>
<proteinExistence type="predicted"/>
<protein>
    <recommendedName>
        <fullName evidence="4">MFS transporter</fullName>
    </recommendedName>
</protein>
<gene>
    <name evidence="2" type="ORF">GCM10022204_30900</name>
</gene>
<keyword evidence="1" id="KW-0812">Transmembrane</keyword>
<evidence type="ECO:0008006" key="4">
    <source>
        <dbReference type="Google" id="ProtNLM"/>
    </source>
</evidence>
<evidence type="ECO:0000313" key="3">
    <source>
        <dbReference type="Proteomes" id="UP001500051"/>
    </source>
</evidence>
<comment type="caution">
    <text evidence="2">The sequence shown here is derived from an EMBL/GenBank/DDBJ whole genome shotgun (WGS) entry which is preliminary data.</text>
</comment>
<feature type="transmembrane region" description="Helical" evidence="1">
    <location>
        <begin position="70"/>
        <end position="99"/>
    </location>
</feature>
<keyword evidence="1" id="KW-0472">Membrane</keyword>
<sequence>MTYAPGMTLTGGWARLARAGVLGGASLFLATAGHVLGGGTLPGAGLLALTAVGLGLLAVTLTARRLRFGVLLAALGVEQLLLHLLFHASTAAVTCATVAMPGHAMTVGSVCGTGAATTAGWPMLLGHVLAVLATAWLLARGERWLWSVADRIHRCTGPTAARVRQPRPTVVPVLATFLSPTRWVLTGPRAPPVLI</sequence>
<keyword evidence="1" id="KW-1133">Transmembrane helix</keyword>
<accession>A0ABP7DXG3</accession>
<name>A0ABP7DXG3_9ACTN</name>
<feature type="transmembrane region" description="Helical" evidence="1">
    <location>
        <begin position="119"/>
        <end position="139"/>
    </location>
</feature>
<evidence type="ECO:0000313" key="2">
    <source>
        <dbReference type="EMBL" id="GAA3710317.1"/>
    </source>
</evidence>
<dbReference type="EMBL" id="BAAAYX010000013">
    <property type="protein sequence ID" value="GAA3710317.1"/>
    <property type="molecule type" value="Genomic_DNA"/>
</dbReference>
<evidence type="ECO:0000256" key="1">
    <source>
        <dbReference type="SAM" id="Phobius"/>
    </source>
</evidence>
<feature type="transmembrane region" description="Helical" evidence="1">
    <location>
        <begin position="43"/>
        <end position="63"/>
    </location>
</feature>
<keyword evidence="3" id="KW-1185">Reference proteome</keyword>
<dbReference type="Proteomes" id="UP001500051">
    <property type="component" value="Unassembled WGS sequence"/>
</dbReference>